<dbReference type="AlphaFoldDB" id="A0A9P5QC20"/>
<evidence type="ECO:0000256" key="1">
    <source>
        <dbReference type="ARBA" id="ARBA00004191"/>
    </source>
</evidence>
<dbReference type="GO" id="GO:0009277">
    <property type="term" value="C:fungal-type cell wall"/>
    <property type="evidence" value="ECO:0007669"/>
    <property type="project" value="InterPro"/>
</dbReference>
<evidence type="ECO:0000256" key="2">
    <source>
        <dbReference type="ARBA" id="ARBA00010446"/>
    </source>
</evidence>
<keyword evidence="3 7" id="KW-0134">Cell wall</keyword>
<protein>
    <recommendedName>
        <fullName evidence="7">Hydrophobin</fullName>
    </recommendedName>
</protein>
<comment type="subcellular location">
    <subcellularLocation>
        <location evidence="1 7">Secreted</location>
        <location evidence="1 7">Cell wall</location>
    </subcellularLocation>
</comment>
<dbReference type="GO" id="GO:0005199">
    <property type="term" value="F:structural constituent of cell wall"/>
    <property type="evidence" value="ECO:0007669"/>
    <property type="project" value="InterPro"/>
</dbReference>
<dbReference type="InterPro" id="IPR001338">
    <property type="entry name" value="Class_I_Hydrophobin"/>
</dbReference>
<comment type="caution">
    <text evidence="8">The sequence shown here is derived from an EMBL/GenBank/DDBJ whole genome shotgun (WGS) entry which is preliminary data.</text>
</comment>
<keyword evidence="9" id="KW-1185">Reference proteome</keyword>
<evidence type="ECO:0000256" key="4">
    <source>
        <dbReference type="ARBA" id="ARBA00022525"/>
    </source>
</evidence>
<sequence>MQLKLAVITAAIATLAVATPAPRSAPVCSITSLVCCDMFTTASDPVAAYLIMNLGIPVTSPSEPVGIDCTPVISVASPGCSTNLLCCENNTNDPLISIGCVPA</sequence>
<evidence type="ECO:0000313" key="9">
    <source>
        <dbReference type="Proteomes" id="UP000772434"/>
    </source>
</evidence>
<reference evidence="8" key="1">
    <citation type="submission" date="2020-11" db="EMBL/GenBank/DDBJ databases">
        <authorList>
            <consortium name="DOE Joint Genome Institute"/>
            <person name="Ahrendt S."/>
            <person name="Riley R."/>
            <person name="Andreopoulos W."/>
            <person name="Labutti K."/>
            <person name="Pangilinan J."/>
            <person name="Ruiz-Duenas F.J."/>
            <person name="Barrasa J.M."/>
            <person name="Sanchez-Garcia M."/>
            <person name="Camarero S."/>
            <person name="Miyauchi S."/>
            <person name="Serrano A."/>
            <person name="Linde D."/>
            <person name="Babiker R."/>
            <person name="Drula E."/>
            <person name="Ayuso-Fernandez I."/>
            <person name="Pacheco R."/>
            <person name="Padilla G."/>
            <person name="Ferreira P."/>
            <person name="Barriuso J."/>
            <person name="Kellner H."/>
            <person name="Castanera R."/>
            <person name="Alfaro M."/>
            <person name="Ramirez L."/>
            <person name="Pisabarro A.G."/>
            <person name="Kuo A."/>
            <person name="Tritt A."/>
            <person name="Lipzen A."/>
            <person name="He G."/>
            <person name="Yan M."/>
            <person name="Ng V."/>
            <person name="Cullen D."/>
            <person name="Martin F."/>
            <person name="Rosso M.-N."/>
            <person name="Henrissat B."/>
            <person name="Hibbett D."/>
            <person name="Martinez A.T."/>
            <person name="Grigoriev I.V."/>
        </authorList>
    </citation>
    <scope>NUCLEOTIDE SEQUENCE</scope>
    <source>
        <strain evidence="8">AH 40177</strain>
    </source>
</reference>
<dbReference type="SMART" id="SM00075">
    <property type="entry name" value="HYDRO"/>
    <property type="match status" value="1"/>
</dbReference>
<comment type="subunit">
    <text evidence="6">Self-assembles to form functional amyloid fibrils called rodlets. Self-assembly into fibrillar rodlets occurs spontaneously at hydrophobic:hydrophilic interfaces and the rodlets further associate laterally to form amphipathic monolayers.</text>
</comment>
<feature type="chain" id="PRO_5040535283" description="Hydrophobin" evidence="7">
    <location>
        <begin position="19"/>
        <end position="103"/>
    </location>
</feature>
<gene>
    <name evidence="8" type="ORF">BDP27DRAFT_1413531</name>
</gene>
<evidence type="ECO:0000256" key="5">
    <source>
        <dbReference type="ARBA" id="ARBA00023157"/>
    </source>
</evidence>
<name>A0A9P5QC20_9AGAR</name>
<dbReference type="OrthoDB" id="4225815at2759"/>
<evidence type="ECO:0000256" key="3">
    <source>
        <dbReference type="ARBA" id="ARBA00022512"/>
    </source>
</evidence>
<dbReference type="CDD" id="cd23507">
    <property type="entry name" value="hydrophobin_I"/>
    <property type="match status" value="1"/>
</dbReference>
<keyword evidence="5 7" id="KW-1015">Disulfide bond</keyword>
<keyword evidence="4 7" id="KW-0964">Secreted</keyword>
<proteinExistence type="inferred from homology"/>
<dbReference type="Proteomes" id="UP000772434">
    <property type="component" value="Unassembled WGS sequence"/>
</dbReference>
<organism evidence="8 9">
    <name type="scientific">Rhodocollybia butyracea</name>
    <dbReference type="NCBI Taxonomy" id="206335"/>
    <lineage>
        <taxon>Eukaryota</taxon>
        <taxon>Fungi</taxon>
        <taxon>Dikarya</taxon>
        <taxon>Basidiomycota</taxon>
        <taxon>Agaricomycotina</taxon>
        <taxon>Agaricomycetes</taxon>
        <taxon>Agaricomycetidae</taxon>
        <taxon>Agaricales</taxon>
        <taxon>Marasmiineae</taxon>
        <taxon>Omphalotaceae</taxon>
        <taxon>Rhodocollybia</taxon>
    </lineage>
</organism>
<dbReference type="EMBL" id="JADNRY010000003">
    <property type="protein sequence ID" value="KAF9077845.1"/>
    <property type="molecule type" value="Genomic_DNA"/>
</dbReference>
<accession>A0A9P5QC20</accession>
<evidence type="ECO:0000256" key="6">
    <source>
        <dbReference type="ARBA" id="ARBA00093546"/>
    </source>
</evidence>
<evidence type="ECO:0000313" key="8">
    <source>
        <dbReference type="EMBL" id="KAF9077845.1"/>
    </source>
</evidence>
<dbReference type="Pfam" id="PF01185">
    <property type="entry name" value="Hydrophobin"/>
    <property type="match status" value="1"/>
</dbReference>
<feature type="signal peptide" evidence="7">
    <location>
        <begin position="1"/>
        <end position="18"/>
    </location>
</feature>
<keyword evidence="7" id="KW-0732">Signal</keyword>
<evidence type="ECO:0000256" key="7">
    <source>
        <dbReference type="RuleBase" id="RU365009"/>
    </source>
</evidence>
<comment type="similarity">
    <text evidence="2 7">Belongs to the fungal hydrophobin family.</text>
</comment>